<evidence type="ECO:0000256" key="2">
    <source>
        <dbReference type="ARBA" id="ARBA00022723"/>
    </source>
</evidence>
<feature type="transmembrane region" description="Helical" evidence="4">
    <location>
        <begin position="9"/>
        <end position="30"/>
    </location>
</feature>
<dbReference type="PANTHER" id="PTHR42838:SF2">
    <property type="entry name" value="NITROUS-OXIDE REDUCTASE"/>
    <property type="match status" value="1"/>
</dbReference>
<evidence type="ECO:0000313" key="7">
    <source>
        <dbReference type="Proteomes" id="UP000198856"/>
    </source>
</evidence>
<keyword evidence="2" id="KW-0479">Metal-binding</keyword>
<keyword evidence="4" id="KW-1133">Transmembrane helix</keyword>
<sequence length="166" mass="17997">MEIHRYETIWFAASLLLIVGFIGTITYGAVGVGVEMVDDSGGTVDPDNLGSHERFGDTGVHKVNESHYEVNMIAVHPSFIPSEIEIPAGSTVTFYMTASDVTHGFKLVDSNLNTMIIPGQVSEITAEFDEPGEYGFVCHEYCGSLHHEMAGNLSVVPEDEWGGVDS</sequence>
<dbReference type="Gene3D" id="2.60.40.420">
    <property type="entry name" value="Cupredoxins - blue copper proteins"/>
    <property type="match status" value="1"/>
</dbReference>
<comment type="subcellular location">
    <subcellularLocation>
        <location evidence="1">Cell envelope</location>
    </subcellularLocation>
</comment>
<keyword evidence="3" id="KW-0186">Copper</keyword>
<dbReference type="Proteomes" id="UP000198856">
    <property type="component" value="Unassembled WGS sequence"/>
</dbReference>
<organism evidence="6 7">
    <name type="scientific">Halovenus aranensis</name>
    <dbReference type="NCBI Taxonomy" id="890420"/>
    <lineage>
        <taxon>Archaea</taxon>
        <taxon>Methanobacteriati</taxon>
        <taxon>Methanobacteriota</taxon>
        <taxon>Stenosarchaea group</taxon>
        <taxon>Halobacteria</taxon>
        <taxon>Halobacteriales</taxon>
        <taxon>Haloarculaceae</taxon>
        <taxon>Halovenus</taxon>
    </lineage>
</organism>
<dbReference type="InterPro" id="IPR001505">
    <property type="entry name" value="Copper_CuA"/>
</dbReference>
<dbReference type="GO" id="GO:0004129">
    <property type="term" value="F:cytochrome-c oxidase activity"/>
    <property type="evidence" value="ECO:0007669"/>
    <property type="project" value="InterPro"/>
</dbReference>
<evidence type="ECO:0000256" key="3">
    <source>
        <dbReference type="ARBA" id="ARBA00023008"/>
    </source>
</evidence>
<dbReference type="Pfam" id="PF13473">
    <property type="entry name" value="Cupredoxin_1"/>
    <property type="match status" value="1"/>
</dbReference>
<dbReference type="OrthoDB" id="27522at2157"/>
<dbReference type="GO" id="GO:0005507">
    <property type="term" value="F:copper ion binding"/>
    <property type="evidence" value="ECO:0007669"/>
    <property type="project" value="InterPro"/>
</dbReference>
<reference evidence="6 7" key="1">
    <citation type="submission" date="2016-10" db="EMBL/GenBank/DDBJ databases">
        <authorList>
            <person name="de Groot N.N."/>
        </authorList>
    </citation>
    <scope>NUCLEOTIDE SEQUENCE [LARGE SCALE GENOMIC DNA]</scope>
    <source>
        <strain evidence="6 7">IBRC-M10015</strain>
    </source>
</reference>
<dbReference type="InterPro" id="IPR034214">
    <property type="entry name" value="Ba3_CcO_II_C"/>
</dbReference>
<keyword evidence="7" id="KW-1185">Reference proteome</keyword>
<dbReference type="RefSeq" id="WP_092699944.1">
    <property type="nucleotide sequence ID" value="NZ_FNFC01000003.1"/>
</dbReference>
<dbReference type="EMBL" id="FNFC01000003">
    <property type="protein sequence ID" value="SDJ44910.1"/>
    <property type="molecule type" value="Genomic_DNA"/>
</dbReference>
<evidence type="ECO:0000256" key="1">
    <source>
        <dbReference type="ARBA" id="ARBA00004196"/>
    </source>
</evidence>
<dbReference type="CDD" id="cd13913">
    <property type="entry name" value="ba3_CcO_II_C"/>
    <property type="match status" value="1"/>
</dbReference>
<feature type="domain" description="Cytochrome oxidase subunit II copper A binding" evidence="5">
    <location>
        <begin position="65"/>
        <end position="166"/>
    </location>
</feature>
<dbReference type="STRING" id="890420.SAMN05216226_103249"/>
<dbReference type="InterPro" id="IPR028096">
    <property type="entry name" value="EfeO_Cupredoxin"/>
</dbReference>
<dbReference type="AlphaFoldDB" id="A0A1G8TW11"/>
<evidence type="ECO:0000313" key="6">
    <source>
        <dbReference type="EMBL" id="SDJ44910.1"/>
    </source>
</evidence>
<dbReference type="InterPro" id="IPR051403">
    <property type="entry name" value="NosZ/Cyto_c_oxidase_sub2"/>
</dbReference>
<dbReference type="PROSITE" id="PS00078">
    <property type="entry name" value="COX2"/>
    <property type="match status" value="1"/>
</dbReference>
<dbReference type="PROSITE" id="PS50857">
    <property type="entry name" value="COX2_CUA"/>
    <property type="match status" value="1"/>
</dbReference>
<protein>
    <submittedName>
        <fullName evidence="6">Cytochrome c oxidase subunit 2</fullName>
    </submittedName>
</protein>
<proteinExistence type="predicted"/>
<keyword evidence="4" id="KW-0472">Membrane</keyword>
<dbReference type="SUPFAM" id="SSF49503">
    <property type="entry name" value="Cupredoxins"/>
    <property type="match status" value="1"/>
</dbReference>
<accession>A0A1G8TW11</accession>
<dbReference type="InterPro" id="IPR002429">
    <property type="entry name" value="CcO_II-like_C"/>
</dbReference>
<dbReference type="PANTHER" id="PTHR42838">
    <property type="entry name" value="CYTOCHROME C OXIDASE SUBUNIT II"/>
    <property type="match status" value="1"/>
</dbReference>
<dbReference type="GO" id="GO:0016020">
    <property type="term" value="C:membrane"/>
    <property type="evidence" value="ECO:0007669"/>
    <property type="project" value="InterPro"/>
</dbReference>
<dbReference type="InterPro" id="IPR008972">
    <property type="entry name" value="Cupredoxin"/>
</dbReference>
<evidence type="ECO:0000259" key="5">
    <source>
        <dbReference type="PROSITE" id="PS50857"/>
    </source>
</evidence>
<keyword evidence="4" id="KW-0812">Transmembrane</keyword>
<name>A0A1G8TW11_9EURY</name>
<gene>
    <name evidence="6" type="ORF">SAMN05216226_103249</name>
</gene>
<evidence type="ECO:0000256" key="4">
    <source>
        <dbReference type="SAM" id="Phobius"/>
    </source>
</evidence>